<feature type="transmembrane region" description="Helical" evidence="1">
    <location>
        <begin position="116"/>
        <end position="140"/>
    </location>
</feature>
<proteinExistence type="predicted"/>
<keyword evidence="1" id="KW-1133">Transmembrane helix</keyword>
<name>A0ABY7PTZ0_9BACT</name>
<dbReference type="Proteomes" id="UP001211872">
    <property type="component" value="Chromosome"/>
</dbReference>
<dbReference type="EMBL" id="CP115396">
    <property type="protein sequence ID" value="WBO86062.1"/>
    <property type="molecule type" value="Genomic_DNA"/>
</dbReference>
<evidence type="ECO:0000313" key="2">
    <source>
        <dbReference type="EMBL" id="WBO86062.1"/>
    </source>
</evidence>
<keyword evidence="1" id="KW-0812">Transmembrane</keyword>
<sequence length="156" mass="16353">MSGVTADLAAPDPLHKPLTPVQVAQLPRAVQRQYRKNLRAQPRTVPLVQGRAAVNAPAAKQVVASYKPEAAVVLATDGAQVTTAQSKKGPAVAAGRNAEVPMATTAESWVRPLLPYAVGLAGLGLLYSLVPLPLAGAGWLRAIVRRRREAIDATKA</sequence>
<organism evidence="2 3">
    <name type="scientific">Hymenobacter yonginensis</name>
    <dbReference type="NCBI Taxonomy" id="748197"/>
    <lineage>
        <taxon>Bacteria</taxon>
        <taxon>Pseudomonadati</taxon>
        <taxon>Bacteroidota</taxon>
        <taxon>Cytophagia</taxon>
        <taxon>Cytophagales</taxon>
        <taxon>Hymenobacteraceae</taxon>
        <taxon>Hymenobacter</taxon>
    </lineage>
</organism>
<reference evidence="2 3" key="1">
    <citation type="journal article" date="2011" name="Int. J. Syst. Evol. Microbiol.">
        <title>Hymenobacter yonginensis sp. nov., isolated from a mesotrophic artificial lake.</title>
        <authorList>
            <person name="Joung Y."/>
            <person name="Cho S.H."/>
            <person name="Kim H."/>
            <person name="Kim S.B."/>
            <person name="Joh K."/>
        </authorList>
    </citation>
    <scope>NUCLEOTIDE SEQUENCE [LARGE SCALE GENOMIC DNA]</scope>
    <source>
        <strain evidence="2 3">KCTC 22745</strain>
    </source>
</reference>
<gene>
    <name evidence="2" type="ORF">O9Z63_07355</name>
</gene>
<accession>A0ABY7PTZ0</accession>
<keyword evidence="3" id="KW-1185">Reference proteome</keyword>
<evidence type="ECO:0000313" key="3">
    <source>
        <dbReference type="Proteomes" id="UP001211872"/>
    </source>
</evidence>
<protein>
    <submittedName>
        <fullName evidence="2">Uncharacterized protein</fullName>
    </submittedName>
</protein>
<evidence type="ECO:0000256" key="1">
    <source>
        <dbReference type="SAM" id="Phobius"/>
    </source>
</evidence>
<dbReference type="RefSeq" id="WP_270128652.1">
    <property type="nucleotide sequence ID" value="NZ_CP115396.1"/>
</dbReference>
<keyword evidence="1" id="KW-0472">Membrane</keyword>